<dbReference type="Gene3D" id="2.30.38.10">
    <property type="entry name" value="Luciferase, Domain 3"/>
    <property type="match status" value="1"/>
</dbReference>
<dbReference type="Gene3D" id="3.40.50.12780">
    <property type="entry name" value="N-terminal domain of ligase-like"/>
    <property type="match status" value="1"/>
</dbReference>
<dbReference type="SMART" id="SM00823">
    <property type="entry name" value="PKS_PP"/>
    <property type="match status" value="1"/>
</dbReference>
<evidence type="ECO:0000256" key="2">
    <source>
        <dbReference type="ARBA" id="ARBA00022450"/>
    </source>
</evidence>
<proteinExistence type="predicted"/>
<dbReference type="PROSITE" id="PS00012">
    <property type="entry name" value="PHOSPHOPANTETHEINE"/>
    <property type="match status" value="1"/>
</dbReference>
<dbReference type="CDD" id="cd12115">
    <property type="entry name" value="A_NRPS_Sfm_like"/>
    <property type="match status" value="1"/>
</dbReference>
<dbReference type="EMBL" id="QUMU01000036">
    <property type="protein sequence ID" value="REG14197.1"/>
    <property type="molecule type" value="Genomic_DNA"/>
</dbReference>
<reference evidence="6 7" key="1">
    <citation type="submission" date="2018-08" db="EMBL/GenBank/DDBJ databases">
        <title>Genomic Encyclopedia of Archaeal and Bacterial Type Strains, Phase II (KMG-II): from individual species to whole genera.</title>
        <authorList>
            <person name="Goeker M."/>
        </authorList>
    </citation>
    <scope>NUCLEOTIDE SEQUENCE [LARGE SCALE GENOMIC DNA]</scope>
    <source>
        <strain evidence="6 7">DSM 2261</strain>
    </source>
</reference>
<dbReference type="Pfam" id="PF00550">
    <property type="entry name" value="PP-binding"/>
    <property type="match status" value="1"/>
</dbReference>
<dbReference type="Gene3D" id="3.30.300.30">
    <property type="match status" value="1"/>
</dbReference>
<dbReference type="Gene3D" id="3.30.559.30">
    <property type="entry name" value="Nonribosomal peptide synthetase, condensation domain"/>
    <property type="match status" value="2"/>
</dbReference>
<feature type="non-terminal residue" evidence="6">
    <location>
        <position position="1"/>
    </location>
</feature>
<evidence type="ECO:0000313" key="6">
    <source>
        <dbReference type="EMBL" id="REG14197.1"/>
    </source>
</evidence>
<feature type="non-terminal residue" evidence="6">
    <location>
        <position position="1267"/>
    </location>
</feature>
<evidence type="ECO:0000256" key="1">
    <source>
        <dbReference type="ARBA" id="ARBA00001957"/>
    </source>
</evidence>
<dbReference type="InterPro" id="IPR020806">
    <property type="entry name" value="PKS_PP-bd"/>
</dbReference>
<dbReference type="Gene3D" id="3.40.50.980">
    <property type="match status" value="2"/>
</dbReference>
<dbReference type="InterPro" id="IPR045851">
    <property type="entry name" value="AMP-bd_C_sf"/>
</dbReference>
<dbReference type="CDD" id="cd19531">
    <property type="entry name" value="LCL_NRPS-like"/>
    <property type="match status" value="1"/>
</dbReference>
<dbReference type="InterPro" id="IPR020845">
    <property type="entry name" value="AMP-binding_CS"/>
</dbReference>
<dbReference type="SUPFAM" id="SSF56801">
    <property type="entry name" value="Acetyl-CoA synthetase-like"/>
    <property type="match status" value="2"/>
</dbReference>
<dbReference type="Proteomes" id="UP000256345">
    <property type="component" value="Unassembled WGS sequence"/>
</dbReference>
<comment type="caution">
    <text evidence="6">The sequence shown here is derived from an EMBL/GenBank/DDBJ whole genome shotgun (WGS) entry which is preliminary data.</text>
</comment>
<feature type="domain" description="Carrier" evidence="5">
    <location>
        <begin position="637"/>
        <end position="712"/>
    </location>
</feature>
<dbReference type="InterPro" id="IPR036736">
    <property type="entry name" value="ACP-like_sf"/>
</dbReference>
<dbReference type="InterPro" id="IPR009081">
    <property type="entry name" value="PP-bd_ACP"/>
</dbReference>
<dbReference type="Gene3D" id="3.30.559.10">
    <property type="entry name" value="Chloramphenicol acetyltransferase-like domain"/>
    <property type="match status" value="2"/>
</dbReference>
<protein>
    <submittedName>
        <fullName evidence="6">Amino acid adenylation domain-containing protein</fullName>
    </submittedName>
</protein>
<accession>A0ABX9JK53</accession>
<dbReference type="Gene3D" id="1.10.1200.10">
    <property type="entry name" value="ACP-like"/>
    <property type="match status" value="1"/>
</dbReference>
<dbReference type="InterPro" id="IPR010071">
    <property type="entry name" value="AA_adenyl_dom"/>
</dbReference>
<feature type="region of interest" description="Disordered" evidence="4">
    <location>
        <begin position="618"/>
        <end position="639"/>
    </location>
</feature>
<dbReference type="InterPro" id="IPR001242">
    <property type="entry name" value="Condensation_dom"/>
</dbReference>
<dbReference type="PROSITE" id="PS00455">
    <property type="entry name" value="AMP_BINDING"/>
    <property type="match status" value="1"/>
</dbReference>
<comment type="cofactor">
    <cofactor evidence="1">
        <name>pantetheine 4'-phosphate</name>
        <dbReference type="ChEBI" id="CHEBI:47942"/>
    </cofactor>
</comment>
<sequence length="1267" mass="140360">AHQEVPFEKLVEELRPERDLSRGPLFQVMFVLQNAPVNEVKLEGLTLAGVEAEGKTSKFDLTLGMEETEQGLAGGMEFNSDLYEGETVERLLGHLRVLLQAAVAQPEKKLKELPLMGEEERRQVVEEWNATGSAGAEDECLHELFEAQVERTPEAVAVVSGRTELKYGELNQRANRLAHRLRALGVGPEERVGLCVERTEEMVVGVLGVLKAGGAYVPLDPNYPGQRLGFMLEEARPRVVVGQERLLEKLPEVGAHRLALESEELTRERTDNPGRRAGPGNVAYILYTSGSTGRPKGVALEHRNAVAFVKWAAGEFSGEELAGVLAATSLNFDLSVFELFAPLTRGGTVVVARNALEVGELPGAGRVRLVNTVPSAMAELVRSRGVPETVRTVNLAGEALAGELVRALYEELPGVERVLNLYGPTEDTTYSTYARVPREEKREPTIGVPLKGKRAYVLDGELEPVPVGVAGELYLGGEGQARGYFGRPGLTAERFVPSPYGRGERLYRTGDRVRWLAGGELEYLGRIDHQVKVRGFRIELGEVEAALRRHPAVAEVVVVVREDVPGDKRLVAYAVTREGHTLEAGELRGFLGGVLPEYMVPSAVVMLAALPLTPNGKVDRKALPAPEQERVREGHEAPRTETERKLASLWAEVLHQEKVGLGEDFFALGGHSLLATQLVSRVREAFGVELPLRTVFEAPTVERLAARVLEAKRGIKAPLKRVPRDGALPLSFAQQRLWFLDQLEQGSVFYNVPAVVRLRGELKTEALERSFEELVRRHEALRTTFRVENGEPVQVISEEPRLAFSVEELSALPEAGREAEARRRSEEEAQRPFDLAQGPLLRTKLLKLGELEHVLVLVMHHIVSDGWSMGILVRELAGLYEAYSQGKSSPLAELPVQYADYAAWQRQWLSGEVLDEQLGYWRKQLEGAPPVLELPTDKPRPSVRTYRGESRHVMWPKALWKAVETLGRREGATPFMVLLAAFQTVLSRYSGQEDVSVGSPIAGRTHARTEGLIGFFVNTLVLRTRLDGNATFRELLRQVREVTLGAYAHQDVPFEKLVEELRPERSLNHSPLFQVTLTLQNTPVTADVKLEALKLEGVEAEGKTSRFDLSLLVDELPEGVAATVNYSSDLFEAATMERLLGHLRVLLQAAVEQPEKRLKELPLMGEEERRQVVEEWSGRAEEYPREKALHELFEAQVDRTPQAIAVEYEGKSLTYGELDRRANQLAHHLRGMGVGPEVRVGLSVERSVEMVVGLLGILKAGGVYVPL</sequence>
<dbReference type="Pfam" id="PF00668">
    <property type="entry name" value="Condensation"/>
    <property type="match status" value="2"/>
</dbReference>
<dbReference type="RefSeq" id="WP_116121184.1">
    <property type="nucleotide sequence ID" value="NZ_QUMU01000036.1"/>
</dbReference>
<keyword evidence="7" id="KW-1185">Reference proteome</keyword>
<evidence type="ECO:0000313" key="7">
    <source>
        <dbReference type="Proteomes" id="UP000256345"/>
    </source>
</evidence>
<dbReference type="SUPFAM" id="SSF47336">
    <property type="entry name" value="ACP-like"/>
    <property type="match status" value="1"/>
</dbReference>
<gene>
    <name evidence="6" type="ORF">ATI61_1361</name>
</gene>
<evidence type="ECO:0000259" key="5">
    <source>
        <dbReference type="PROSITE" id="PS50075"/>
    </source>
</evidence>
<keyword evidence="2" id="KW-0596">Phosphopantetheine</keyword>
<dbReference type="NCBIfam" id="TIGR01733">
    <property type="entry name" value="AA-adenyl-dom"/>
    <property type="match status" value="1"/>
</dbReference>
<dbReference type="InterPro" id="IPR042099">
    <property type="entry name" value="ANL_N_sf"/>
</dbReference>
<organism evidence="6 7">
    <name type="scientific">Archangium gephyra</name>
    <dbReference type="NCBI Taxonomy" id="48"/>
    <lineage>
        <taxon>Bacteria</taxon>
        <taxon>Pseudomonadati</taxon>
        <taxon>Myxococcota</taxon>
        <taxon>Myxococcia</taxon>
        <taxon>Myxococcales</taxon>
        <taxon>Cystobacterineae</taxon>
        <taxon>Archangiaceae</taxon>
        <taxon>Archangium</taxon>
    </lineage>
</organism>
<name>A0ABX9JK53_9BACT</name>
<dbReference type="InterPro" id="IPR025110">
    <property type="entry name" value="AMP-bd_C"/>
</dbReference>
<dbReference type="PROSITE" id="PS50075">
    <property type="entry name" value="CARRIER"/>
    <property type="match status" value="1"/>
</dbReference>
<dbReference type="InterPro" id="IPR000873">
    <property type="entry name" value="AMP-dep_synth/lig_dom"/>
</dbReference>
<dbReference type="PANTHER" id="PTHR45527">
    <property type="entry name" value="NONRIBOSOMAL PEPTIDE SYNTHETASE"/>
    <property type="match status" value="1"/>
</dbReference>
<evidence type="ECO:0000256" key="4">
    <source>
        <dbReference type="SAM" id="MobiDB-lite"/>
    </source>
</evidence>
<evidence type="ECO:0000256" key="3">
    <source>
        <dbReference type="ARBA" id="ARBA00022553"/>
    </source>
</evidence>
<dbReference type="SUPFAM" id="SSF52777">
    <property type="entry name" value="CoA-dependent acyltransferases"/>
    <property type="match status" value="3"/>
</dbReference>
<dbReference type="InterPro" id="IPR023213">
    <property type="entry name" value="CAT-like_dom_sf"/>
</dbReference>
<dbReference type="Pfam" id="PF00501">
    <property type="entry name" value="AMP-binding"/>
    <property type="match status" value="2"/>
</dbReference>
<keyword evidence="3" id="KW-0597">Phosphoprotein</keyword>
<dbReference type="InterPro" id="IPR006162">
    <property type="entry name" value="Ppantetheine_attach_site"/>
</dbReference>
<dbReference type="PANTHER" id="PTHR45527:SF1">
    <property type="entry name" value="FATTY ACID SYNTHASE"/>
    <property type="match status" value="1"/>
</dbReference>
<dbReference type="Pfam" id="PF13193">
    <property type="entry name" value="AMP-binding_C"/>
    <property type="match status" value="1"/>
</dbReference>